<protein>
    <submittedName>
        <fullName evidence="2">Rho GTPase-activating domain-containing protein</fullName>
    </submittedName>
</protein>
<dbReference type="SUPFAM" id="SSF48350">
    <property type="entry name" value="GTPase activation domain, GAP"/>
    <property type="match status" value="1"/>
</dbReference>
<proteinExistence type="predicted"/>
<dbReference type="EMBL" id="CP031035">
    <property type="protein sequence ID" value="QDZ18990.1"/>
    <property type="molecule type" value="Genomic_DNA"/>
</dbReference>
<dbReference type="GO" id="GO:0005096">
    <property type="term" value="F:GTPase activator activity"/>
    <property type="evidence" value="ECO:0007669"/>
    <property type="project" value="TreeGrafter"/>
</dbReference>
<evidence type="ECO:0000313" key="3">
    <source>
        <dbReference type="Proteomes" id="UP000316726"/>
    </source>
</evidence>
<dbReference type="Proteomes" id="UP000316726">
    <property type="component" value="Chromosome 2"/>
</dbReference>
<name>A0A5B8MHZ4_9CHLO</name>
<dbReference type="Pfam" id="PF00620">
    <property type="entry name" value="RhoGAP"/>
    <property type="match status" value="1"/>
</dbReference>
<dbReference type="InterPro" id="IPR000198">
    <property type="entry name" value="RhoGAP_dom"/>
</dbReference>
<dbReference type="OrthoDB" id="410651at2759"/>
<dbReference type="AlphaFoldDB" id="A0A5B8MHZ4"/>
<sequence length="424" mass="47829">MPTRVALPQRDDKSVFQVPLSELYARGNGAAPQVLVDIIRKLDKSKVHADRVFKGPINENLVEMFKGLYDDGHRRPLSRCFEVYTVAGLLKSFLMELPKPLFTEELVRALVDKVDASDAEGSMIEIQKLVPKISICERRTLRYIMFYLNRSCQQKSVCLTNSSRRSVARIFVPILFKAGHDGDDMSANTKKLEKSLELMIERCEQVFSPFPASLDLGGSSPMGSRSARAVEPTAAGNEEASVVAEEAGIRVESMIADTVDSLFAAPTTTLDTLRRLEAATEERPVSKQHQSRPNTKKGVLREFSLNVVEQKNPGVLEKEQRIVKPATKANFANHHNQTTTNFDDMTFQQLFKEKKKIKKKIRNADYKLAIELGRKPTQVEKEPLRPMYSRYWRIKRALDGKNEKSNGSGNEGARSNQVLELLKF</sequence>
<dbReference type="GO" id="GO:0005737">
    <property type="term" value="C:cytoplasm"/>
    <property type="evidence" value="ECO:0007669"/>
    <property type="project" value="TreeGrafter"/>
</dbReference>
<dbReference type="SMART" id="SM00324">
    <property type="entry name" value="RhoGAP"/>
    <property type="match status" value="1"/>
</dbReference>
<dbReference type="PANTHER" id="PTHR45808:SF2">
    <property type="entry name" value="RHO GTPASE-ACTIVATING PROTEIN 68F"/>
    <property type="match status" value="1"/>
</dbReference>
<dbReference type="PANTHER" id="PTHR45808">
    <property type="entry name" value="RHO GTPASE-ACTIVATING PROTEIN 68F"/>
    <property type="match status" value="1"/>
</dbReference>
<evidence type="ECO:0000259" key="1">
    <source>
        <dbReference type="PROSITE" id="PS50238"/>
    </source>
</evidence>
<organism evidence="2 3">
    <name type="scientific">Chloropicon primus</name>
    <dbReference type="NCBI Taxonomy" id="1764295"/>
    <lineage>
        <taxon>Eukaryota</taxon>
        <taxon>Viridiplantae</taxon>
        <taxon>Chlorophyta</taxon>
        <taxon>Chloropicophyceae</taxon>
        <taxon>Chloropicales</taxon>
        <taxon>Chloropicaceae</taxon>
        <taxon>Chloropicon</taxon>
    </lineage>
</organism>
<keyword evidence="3" id="KW-1185">Reference proteome</keyword>
<gene>
    <name evidence="2" type="ORF">A3770_02p15080</name>
</gene>
<feature type="domain" description="Rho-GAP" evidence="1">
    <location>
        <begin position="18"/>
        <end position="207"/>
    </location>
</feature>
<dbReference type="STRING" id="1764295.A0A5B8MHZ4"/>
<reference evidence="2 3" key="1">
    <citation type="submission" date="2018-07" db="EMBL/GenBank/DDBJ databases">
        <title>The complete nuclear genome of the prasinophyte Chloropicon primus (CCMP1205).</title>
        <authorList>
            <person name="Pombert J.-F."/>
            <person name="Otis C."/>
            <person name="Turmel M."/>
            <person name="Lemieux C."/>
        </authorList>
    </citation>
    <scope>NUCLEOTIDE SEQUENCE [LARGE SCALE GENOMIC DNA]</scope>
    <source>
        <strain evidence="2 3">CCMP1205</strain>
    </source>
</reference>
<evidence type="ECO:0000313" key="2">
    <source>
        <dbReference type="EMBL" id="QDZ18990.1"/>
    </source>
</evidence>
<dbReference type="InterPro" id="IPR008936">
    <property type="entry name" value="Rho_GTPase_activation_prot"/>
</dbReference>
<dbReference type="Gene3D" id="1.10.555.10">
    <property type="entry name" value="Rho GTPase activation protein"/>
    <property type="match status" value="1"/>
</dbReference>
<dbReference type="PROSITE" id="PS50238">
    <property type="entry name" value="RHOGAP"/>
    <property type="match status" value="1"/>
</dbReference>
<dbReference type="CDD" id="cd00159">
    <property type="entry name" value="RhoGAP"/>
    <property type="match status" value="1"/>
</dbReference>
<accession>A0A5B8MHZ4</accession>
<dbReference type="GO" id="GO:0007264">
    <property type="term" value="P:small GTPase-mediated signal transduction"/>
    <property type="evidence" value="ECO:0007669"/>
    <property type="project" value="TreeGrafter"/>
</dbReference>